<evidence type="ECO:0000313" key="10">
    <source>
        <dbReference type="Proteomes" id="UP000682951"/>
    </source>
</evidence>
<evidence type="ECO:0000256" key="5">
    <source>
        <dbReference type="ARBA" id="ARBA00023136"/>
    </source>
</evidence>
<keyword evidence="3" id="KW-0201">Cytochrome c-type biogenesis</keyword>
<name>A0ABS5HJS2_9BACT</name>
<feature type="transmembrane region" description="Helical" evidence="6">
    <location>
        <begin position="803"/>
        <end position="820"/>
    </location>
</feature>
<keyword evidence="10" id="KW-1185">Reference proteome</keyword>
<feature type="domain" description="ResB-like" evidence="8">
    <location>
        <begin position="192"/>
        <end position="282"/>
    </location>
</feature>
<dbReference type="InterPro" id="IPR045062">
    <property type="entry name" value="Cyt_c_biogenesis_CcsA/CcmC"/>
</dbReference>
<reference evidence="9 10" key="1">
    <citation type="submission" date="2021-04" db="EMBL/GenBank/DDBJ databases">
        <title>Molecular and phenotypic characterization and identification of bacterial isolates recovered from the Anatolian ground squirrels (Spermophilus xanthoprymnus) and which have the potential to form a new species in the Campylobacter genus.</title>
        <authorList>
            <person name="Aydin F."/>
            <person name="Abay S."/>
            <person name="Kayman T."/>
            <person name="Karakaya E."/>
            <person name="Mustak H.K."/>
            <person name="Mustak I.B."/>
            <person name="Bilgin N."/>
            <person name="Duzler A."/>
            <person name="Sahin O."/>
            <person name="Guran O."/>
            <person name="Saticioglu I.B."/>
        </authorList>
    </citation>
    <scope>NUCLEOTIDE SEQUENCE [LARGE SCALE GENOMIC DNA]</scope>
    <source>
        <strain evidence="10">faydin-G24</strain>
    </source>
</reference>
<organism evidence="9 10">
    <name type="scientific">Campylobacter anatolicus</name>
    <dbReference type="NCBI Taxonomy" id="2829105"/>
    <lineage>
        <taxon>Bacteria</taxon>
        <taxon>Pseudomonadati</taxon>
        <taxon>Campylobacterota</taxon>
        <taxon>Epsilonproteobacteria</taxon>
        <taxon>Campylobacterales</taxon>
        <taxon>Campylobacteraceae</taxon>
        <taxon>Campylobacter</taxon>
    </lineage>
</organism>
<feature type="transmembrane region" description="Helical" evidence="6">
    <location>
        <begin position="326"/>
        <end position="346"/>
    </location>
</feature>
<feature type="transmembrane region" description="Helical" evidence="6">
    <location>
        <begin position="296"/>
        <end position="314"/>
    </location>
</feature>
<evidence type="ECO:0000256" key="3">
    <source>
        <dbReference type="ARBA" id="ARBA00022748"/>
    </source>
</evidence>
<dbReference type="Pfam" id="PF01578">
    <property type="entry name" value="Cytochrom_C_asm"/>
    <property type="match status" value="1"/>
</dbReference>
<feature type="transmembrane region" description="Helical" evidence="6">
    <location>
        <begin position="658"/>
        <end position="674"/>
    </location>
</feature>
<dbReference type="InterPro" id="IPR007816">
    <property type="entry name" value="ResB-like_domain"/>
</dbReference>
<protein>
    <submittedName>
        <fullName evidence="9">Cytochrome c biogenesis protein CcsA</fullName>
    </submittedName>
</protein>
<evidence type="ECO:0000259" key="8">
    <source>
        <dbReference type="Pfam" id="PF05140"/>
    </source>
</evidence>
<dbReference type="RefSeq" id="WP_212142362.1">
    <property type="nucleotide sequence ID" value="NZ_JAGSSW010000008.1"/>
</dbReference>
<feature type="transmembrane region" description="Helical" evidence="6">
    <location>
        <begin position="625"/>
        <end position="646"/>
    </location>
</feature>
<gene>
    <name evidence="9" type="primary">ccsA</name>
    <name evidence="9" type="ORF">KDD93_07925</name>
</gene>
<dbReference type="Proteomes" id="UP000682951">
    <property type="component" value="Unassembled WGS sequence"/>
</dbReference>
<evidence type="ECO:0000256" key="4">
    <source>
        <dbReference type="ARBA" id="ARBA00022989"/>
    </source>
</evidence>
<comment type="subcellular location">
    <subcellularLocation>
        <location evidence="1">Membrane</location>
        <topology evidence="1">Multi-pass membrane protein</topology>
    </subcellularLocation>
</comment>
<accession>A0ABS5HJS2</accession>
<evidence type="ECO:0000313" key="9">
    <source>
        <dbReference type="EMBL" id="MBR8464489.1"/>
    </source>
</evidence>
<evidence type="ECO:0000259" key="7">
    <source>
        <dbReference type="Pfam" id="PF01578"/>
    </source>
</evidence>
<feature type="transmembrane region" description="Helical" evidence="6">
    <location>
        <begin position="12"/>
        <end position="36"/>
    </location>
</feature>
<keyword evidence="5 6" id="KW-0472">Membrane</keyword>
<proteinExistence type="predicted"/>
<feature type="domain" description="Cytochrome c assembly protein" evidence="7">
    <location>
        <begin position="652"/>
        <end position="856"/>
    </location>
</feature>
<feature type="transmembrane region" description="Helical" evidence="6">
    <location>
        <begin position="78"/>
        <end position="97"/>
    </location>
</feature>
<feature type="transmembrane region" description="Helical" evidence="6">
    <location>
        <begin position="827"/>
        <end position="848"/>
    </location>
</feature>
<comment type="caution">
    <text evidence="9">The sequence shown here is derived from an EMBL/GenBank/DDBJ whole genome shotgun (WGS) entry which is preliminary data.</text>
</comment>
<keyword evidence="2 6" id="KW-0812">Transmembrane</keyword>
<dbReference type="PANTHER" id="PTHR30071">
    <property type="entry name" value="HEME EXPORTER PROTEIN C"/>
    <property type="match status" value="1"/>
</dbReference>
<dbReference type="EMBL" id="JAGSSW010000008">
    <property type="protein sequence ID" value="MBR8464489.1"/>
    <property type="molecule type" value="Genomic_DNA"/>
</dbReference>
<feature type="transmembrane region" description="Helical" evidence="6">
    <location>
        <begin position="48"/>
        <end position="66"/>
    </location>
</feature>
<dbReference type="InterPro" id="IPR002541">
    <property type="entry name" value="Cyt_c_assembly"/>
</dbReference>
<keyword evidence="4 6" id="KW-1133">Transmembrane helix</keyword>
<feature type="transmembrane region" description="Helical" evidence="6">
    <location>
        <begin position="720"/>
        <end position="743"/>
    </location>
</feature>
<evidence type="ECO:0000256" key="6">
    <source>
        <dbReference type="SAM" id="Phobius"/>
    </source>
</evidence>
<feature type="transmembrane region" description="Helical" evidence="6">
    <location>
        <begin position="681"/>
        <end position="700"/>
    </location>
</feature>
<dbReference type="Pfam" id="PF05140">
    <property type="entry name" value="ResB"/>
    <property type="match status" value="1"/>
</dbReference>
<dbReference type="PANTHER" id="PTHR30071:SF1">
    <property type="entry name" value="CYTOCHROME B_B6 PROTEIN-RELATED"/>
    <property type="match status" value="1"/>
</dbReference>
<feature type="transmembrane region" description="Helical" evidence="6">
    <location>
        <begin position="764"/>
        <end position="783"/>
    </location>
</feature>
<evidence type="ECO:0000256" key="2">
    <source>
        <dbReference type="ARBA" id="ARBA00022692"/>
    </source>
</evidence>
<feature type="transmembrane region" description="Helical" evidence="6">
    <location>
        <begin position="594"/>
        <end position="613"/>
    </location>
</feature>
<feature type="transmembrane region" description="Helical" evidence="6">
    <location>
        <begin position="868"/>
        <end position="885"/>
    </location>
</feature>
<evidence type="ECO:0000256" key="1">
    <source>
        <dbReference type="ARBA" id="ARBA00004141"/>
    </source>
</evidence>
<sequence length="893" mass="101085">MGTKMTKILFSYKFVLILLAILAIGAGIATFLESIYDTATAQIYVYEALWYEALMLLISISLLGIIIKSKMYRRFGAFAIHIAFIIIIFGAFMTRFFGEEGVLHVREGESSSEMISVKPYLQIRIDDDIYEYYTKLSQIGENDFTIIQPIDGKDFIIKFQSYEPSIKGRRSNLNVLAGFNDNLEAIRLNGGIGWLGEPKVVEQDGKQIMLSWGSKLTQLPFSIKLLNFKLQRYPGSQSPSSYASDIEVFKGEKKVLEYEIFMNNPLVFDGYKFFQSSYDKDERGTILEINRDPGKIPTYIGYFLLCVGFIGNFFTPKSRFAHLSKFIKNSQILLIFVLIFFINFNLQAADEGALEHFKQNTKAHANGEFATLLVQDFMGRTKPISTQAFEVLSKMSMSESLFGLSPEQVVLGMSTNPTLWQDLKTIRVKNSEIKKLLNLNTNEKFVSFNFMFDEQGMYKLAKEVDNANAKPASKRSKLDNDLIKFDERINIAYLTLKGVFFRFVPVKGDADDKWLSPNDAFMAYGLDKEAKVILNDYLVGLESGVAINQWDKANEALHKLKQYQRVASSHALPSDTQIKAEVFYNKFMIFKKLVYFYMILGFVALGLGFVSVFRTKKFKTSKSIIFWLFVCGFIVHTLGLIIRAYISGHAPWSDSYESMIYIGWSAVLAGIVFFRSSLLSIAASAILASIVMLVAHMSFVNPQITNLVPVLKSYWLSIHVSVITASYGFLGLSCLLGLLGLILMSLKNFKNQPHINEQIRYITAINEISLIVGLSMLTVGNFFGGVWANESWGRYWGWDSKETWSFVSIIVYAIVLHLRFVPKLNSIYVFCVASMFAYSSIIMTYFGVNFYLTGMHSYAAGEAPGVPNTLYYIVAILIALSVFAYRGKNIKNI</sequence>